<accession>A3V899</accession>
<comment type="caution">
    <text evidence="1">The sequence shown here is derived from an EMBL/GenBank/DDBJ whole genome shotgun (WGS) entry which is preliminary data.</text>
</comment>
<sequence length="74" mass="8239">MVMELSLKLYSFLAIRVLEPSVTQRSSTLMETVFLISLHLQHHMGGMLTRLAATGMELKAMLSITIKVEQGFSA</sequence>
<protein>
    <submittedName>
        <fullName evidence="1">Uncharacterized protein</fullName>
    </submittedName>
</protein>
<dbReference type="AlphaFoldDB" id="A3V899"/>
<dbReference type="EMBL" id="AAMS01000008">
    <property type="protein sequence ID" value="EAQ05551.1"/>
    <property type="molecule type" value="Genomic_DNA"/>
</dbReference>
<reference evidence="1 2" key="1">
    <citation type="submission" date="2006-01" db="EMBL/GenBank/DDBJ databases">
        <authorList>
            <person name="Hagstrom A."/>
            <person name="Ferriera S."/>
            <person name="Johnson J."/>
            <person name="Kravitz S."/>
            <person name="Halpern A."/>
            <person name="Remington K."/>
            <person name="Beeson K."/>
            <person name="Tran B."/>
            <person name="Rogers Y.-H."/>
            <person name="Friedman R."/>
            <person name="Venter J.C."/>
        </authorList>
    </citation>
    <scope>NUCLEOTIDE SEQUENCE [LARGE SCALE GENOMIC DNA]</scope>
    <source>
        <strain evidence="1 2">SKA53</strain>
    </source>
</reference>
<evidence type="ECO:0000313" key="2">
    <source>
        <dbReference type="Proteomes" id="UP000004507"/>
    </source>
</evidence>
<evidence type="ECO:0000313" key="1">
    <source>
        <dbReference type="EMBL" id="EAQ05551.1"/>
    </source>
</evidence>
<organism evidence="1 2">
    <name type="scientific">Yoonia vestfoldensis SKA53</name>
    <dbReference type="NCBI Taxonomy" id="314232"/>
    <lineage>
        <taxon>Bacteria</taxon>
        <taxon>Pseudomonadati</taxon>
        <taxon>Pseudomonadota</taxon>
        <taxon>Alphaproteobacteria</taxon>
        <taxon>Rhodobacterales</taxon>
        <taxon>Paracoccaceae</taxon>
        <taxon>Yoonia</taxon>
    </lineage>
</organism>
<dbReference type="Proteomes" id="UP000004507">
    <property type="component" value="Unassembled WGS sequence"/>
</dbReference>
<gene>
    <name evidence="1" type="ORF">SKA53_00654</name>
</gene>
<dbReference type="HOGENOM" id="CLU_2683453_0_0_5"/>
<proteinExistence type="predicted"/>
<name>A3V899_9RHOB</name>
<keyword evidence="2" id="KW-1185">Reference proteome</keyword>